<name>A0A915J6K1_ROMCU</name>
<accession>A0A915J6K1</accession>
<reference evidence="2" key="1">
    <citation type="submission" date="2022-11" db="UniProtKB">
        <authorList>
            <consortium name="WormBaseParasite"/>
        </authorList>
    </citation>
    <scope>IDENTIFICATION</scope>
</reference>
<keyword evidence="1" id="KW-1185">Reference proteome</keyword>
<evidence type="ECO:0000313" key="2">
    <source>
        <dbReference type="WBParaSite" id="nRc.2.0.1.t21368-RA"/>
    </source>
</evidence>
<proteinExistence type="predicted"/>
<dbReference type="Proteomes" id="UP000887565">
    <property type="component" value="Unplaced"/>
</dbReference>
<protein>
    <submittedName>
        <fullName evidence="2">Uncharacterized protein</fullName>
    </submittedName>
</protein>
<sequence>MYSRNYEVVLYVIY</sequence>
<evidence type="ECO:0000313" key="1">
    <source>
        <dbReference type="Proteomes" id="UP000887565"/>
    </source>
</evidence>
<organism evidence="1 2">
    <name type="scientific">Romanomermis culicivorax</name>
    <name type="common">Nematode worm</name>
    <dbReference type="NCBI Taxonomy" id="13658"/>
    <lineage>
        <taxon>Eukaryota</taxon>
        <taxon>Metazoa</taxon>
        <taxon>Ecdysozoa</taxon>
        <taxon>Nematoda</taxon>
        <taxon>Enoplea</taxon>
        <taxon>Dorylaimia</taxon>
        <taxon>Mermithida</taxon>
        <taxon>Mermithoidea</taxon>
        <taxon>Mermithidae</taxon>
        <taxon>Romanomermis</taxon>
    </lineage>
</organism>
<dbReference type="WBParaSite" id="nRc.2.0.1.t21368-RA">
    <property type="protein sequence ID" value="nRc.2.0.1.t21368-RA"/>
    <property type="gene ID" value="nRc.2.0.1.g21368"/>
</dbReference>